<reference evidence="2 4" key="2">
    <citation type="submission" date="2023-04" db="EMBL/GenBank/DDBJ databases">
        <title>Bacteria Genome Submission.</title>
        <authorList>
            <person name="Isaac P."/>
        </authorList>
    </citation>
    <scope>NUCLEOTIDE SEQUENCE [LARGE SCALE GENOMIC DNA]</scope>
    <source>
        <strain evidence="2 4">SampleS7P1</strain>
        <plasmid evidence="2 4">unnamed6</plasmid>
    </source>
</reference>
<geneLocation type="plasmid" evidence="2 4">
    <name>unnamed6</name>
</geneLocation>
<organism evidence="1 3">
    <name type="scientific">Paraclostridium bifermentans</name>
    <name type="common">Clostridium bifermentans</name>
    <dbReference type="NCBI Taxonomy" id="1490"/>
    <lineage>
        <taxon>Bacteria</taxon>
        <taxon>Bacillati</taxon>
        <taxon>Bacillota</taxon>
        <taxon>Clostridia</taxon>
        <taxon>Peptostreptococcales</taxon>
        <taxon>Peptostreptococcaceae</taxon>
        <taxon>Paraclostridium</taxon>
    </lineage>
</organism>
<accession>A0AA44DN40</accession>
<evidence type="ECO:0000313" key="3">
    <source>
        <dbReference type="Proteomes" id="UP000573963"/>
    </source>
</evidence>
<protein>
    <submittedName>
        <fullName evidence="1">Uncharacterized protein</fullName>
    </submittedName>
</protein>
<gene>
    <name evidence="1" type="ORF">HF875_13040</name>
    <name evidence="2" type="ORF">QJS64_21180</name>
</gene>
<name>A0AA44DN40_PARBF</name>
<evidence type="ECO:0000313" key="4">
    <source>
        <dbReference type="Proteomes" id="UP001239169"/>
    </source>
</evidence>
<dbReference type="AlphaFoldDB" id="A0AA44DN40"/>
<dbReference type="GeneID" id="67474261"/>
<evidence type="ECO:0000313" key="1">
    <source>
        <dbReference type="EMBL" id="NME10454.1"/>
    </source>
</evidence>
<proteinExistence type="predicted"/>
<reference evidence="1 3" key="1">
    <citation type="submission" date="2020-04" db="EMBL/GenBank/DDBJ databases">
        <authorList>
            <person name="Hitch T.C.A."/>
            <person name="Wylensek D."/>
            <person name="Clavel T."/>
        </authorList>
    </citation>
    <scope>NUCLEOTIDE SEQUENCE [LARGE SCALE GENOMIC DNA]</scope>
    <source>
        <strain evidence="1 3">Med78_4-601-WT-2</strain>
    </source>
</reference>
<keyword evidence="2" id="KW-0614">Plasmid</keyword>
<dbReference type="Proteomes" id="UP001239169">
    <property type="component" value="Plasmid unnamed6"/>
</dbReference>
<dbReference type="RefSeq" id="WP_156317215.1">
    <property type="nucleotide sequence ID" value="NZ_BROK01000033.1"/>
</dbReference>
<sequence length="50" mass="5848">MKYIVKPTGYRHGFCLCTEDCAFTMCIYYCSSNTSPECPSMCQLDICYYY</sequence>
<dbReference type="Proteomes" id="UP000573963">
    <property type="component" value="Unassembled WGS sequence"/>
</dbReference>
<keyword evidence="4" id="KW-1185">Reference proteome</keyword>
<evidence type="ECO:0000313" key="2">
    <source>
        <dbReference type="EMBL" id="WGX77811.1"/>
    </source>
</evidence>
<dbReference type="EMBL" id="JABAFD010000008">
    <property type="protein sequence ID" value="NME10454.1"/>
    <property type="molecule type" value="Genomic_DNA"/>
</dbReference>
<dbReference type="EMBL" id="CP124691">
    <property type="protein sequence ID" value="WGX77811.1"/>
    <property type="molecule type" value="Genomic_DNA"/>
</dbReference>